<evidence type="ECO:0000256" key="5">
    <source>
        <dbReference type="ARBA" id="ARBA00022692"/>
    </source>
</evidence>
<dbReference type="Proteomes" id="UP000678276">
    <property type="component" value="Unassembled WGS sequence"/>
</dbReference>
<dbReference type="Pfam" id="PF00528">
    <property type="entry name" value="BPD_transp_1"/>
    <property type="match status" value="1"/>
</dbReference>
<feature type="transmembrane region" description="Helical" evidence="8">
    <location>
        <begin position="108"/>
        <end position="128"/>
    </location>
</feature>
<dbReference type="PANTHER" id="PTHR43227">
    <property type="entry name" value="BLL4140 PROTEIN"/>
    <property type="match status" value="1"/>
</dbReference>
<keyword evidence="5 8" id="KW-0812">Transmembrane</keyword>
<comment type="similarity">
    <text evidence="2 8">Belongs to the binding-protein-dependent transport system permease family.</text>
</comment>
<dbReference type="InterPro" id="IPR000515">
    <property type="entry name" value="MetI-like"/>
</dbReference>
<feature type="domain" description="ABC transmembrane type-1" evidence="9">
    <location>
        <begin position="70"/>
        <end position="285"/>
    </location>
</feature>
<dbReference type="Gene3D" id="1.10.3720.10">
    <property type="entry name" value="MetI-like"/>
    <property type="match status" value="1"/>
</dbReference>
<dbReference type="InterPro" id="IPR050809">
    <property type="entry name" value="UgpAE/MalFG_permease"/>
</dbReference>
<evidence type="ECO:0000313" key="10">
    <source>
        <dbReference type="EMBL" id="MBP0615811.1"/>
    </source>
</evidence>
<evidence type="ECO:0000313" key="11">
    <source>
        <dbReference type="Proteomes" id="UP000678276"/>
    </source>
</evidence>
<comment type="subcellular location">
    <subcellularLocation>
        <location evidence="1 8">Cell membrane</location>
        <topology evidence="1 8">Multi-pass membrane protein</topology>
    </subcellularLocation>
</comment>
<feature type="transmembrane region" description="Helical" evidence="8">
    <location>
        <begin position="204"/>
        <end position="229"/>
    </location>
</feature>
<keyword evidence="11" id="KW-1185">Reference proteome</keyword>
<dbReference type="CDD" id="cd06261">
    <property type="entry name" value="TM_PBP2"/>
    <property type="match status" value="1"/>
</dbReference>
<evidence type="ECO:0000259" key="9">
    <source>
        <dbReference type="PROSITE" id="PS50928"/>
    </source>
</evidence>
<keyword evidence="4" id="KW-1003">Cell membrane</keyword>
<accession>A0ABS4BGI1</accession>
<feature type="transmembrane region" description="Helical" evidence="8">
    <location>
        <begin position="21"/>
        <end position="41"/>
    </location>
</feature>
<gene>
    <name evidence="10" type="ORF">J6595_09490</name>
</gene>
<dbReference type="SUPFAM" id="SSF161098">
    <property type="entry name" value="MetI-like"/>
    <property type="match status" value="1"/>
</dbReference>
<feature type="transmembrane region" description="Helical" evidence="8">
    <location>
        <begin position="264"/>
        <end position="285"/>
    </location>
</feature>
<reference evidence="10 11" key="1">
    <citation type="submission" date="2021-04" db="EMBL/GenBank/DDBJ databases">
        <title>Whole genome sequence of Jiella sp. KSK16Y-1.</title>
        <authorList>
            <person name="Tuo L."/>
        </authorList>
    </citation>
    <scope>NUCLEOTIDE SEQUENCE [LARGE SCALE GENOMIC DNA]</scope>
    <source>
        <strain evidence="10 11">KSK16Y-1</strain>
    </source>
</reference>
<keyword evidence="7 8" id="KW-0472">Membrane</keyword>
<evidence type="ECO:0000256" key="4">
    <source>
        <dbReference type="ARBA" id="ARBA00022475"/>
    </source>
</evidence>
<evidence type="ECO:0000256" key="1">
    <source>
        <dbReference type="ARBA" id="ARBA00004651"/>
    </source>
</evidence>
<feature type="transmembrane region" description="Helical" evidence="8">
    <location>
        <begin position="158"/>
        <end position="183"/>
    </location>
</feature>
<protein>
    <submittedName>
        <fullName evidence="10">Sugar ABC transporter permease</fullName>
    </submittedName>
</protein>
<evidence type="ECO:0000256" key="7">
    <source>
        <dbReference type="ARBA" id="ARBA00023136"/>
    </source>
</evidence>
<dbReference type="EMBL" id="JAGJCF010000005">
    <property type="protein sequence ID" value="MBP0615811.1"/>
    <property type="molecule type" value="Genomic_DNA"/>
</dbReference>
<dbReference type="PANTHER" id="PTHR43227:SF11">
    <property type="entry name" value="BLL4140 PROTEIN"/>
    <property type="match status" value="1"/>
</dbReference>
<evidence type="ECO:0000256" key="8">
    <source>
        <dbReference type="RuleBase" id="RU363032"/>
    </source>
</evidence>
<name>A0ABS4BGI1_9HYPH</name>
<organism evidence="10 11">
    <name type="scientific">Jiella mangrovi</name>
    <dbReference type="NCBI Taxonomy" id="2821407"/>
    <lineage>
        <taxon>Bacteria</taxon>
        <taxon>Pseudomonadati</taxon>
        <taxon>Pseudomonadota</taxon>
        <taxon>Alphaproteobacteria</taxon>
        <taxon>Hyphomicrobiales</taxon>
        <taxon>Aurantimonadaceae</taxon>
        <taxon>Jiella</taxon>
    </lineage>
</organism>
<sequence length="297" mass="32781">MKSSVLDAPLRKNLPFVLPGLIIYVAFVLGPIIAAVVLSFTKWDGLGRPELAGFGNYLQLFGDEFFLKSLRNNAVLIVFYCLLPLLIGVALAAIVSRVRKSEQLALRTLLFMPYIMPSAVLGIIWQWLYNPAFGPINQILRGVGLGALAMPWLGDFDLVLPAVGLVATWYYFGFCMVIFLTGLQRIDPSIFEAARIDGAKPWYTFGRITLPLLLPEIRIVLLLTIIASIKSFDLIFTMTRGGPANATLVPNIYMYELGFQLNRYGYAASVAIVGAILIFAVNYAVHRFVRPAGTGAR</sequence>
<evidence type="ECO:0000256" key="3">
    <source>
        <dbReference type="ARBA" id="ARBA00022448"/>
    </source>
</evidence>
<dbReference type="RefSeq" id="WP_209594236.1">
    <property type="nucleotide sequence ID" value="NZ_JAGJCF010000005.1"/>
</dbReference>
<evidence type="ECO:0000256" key="6">
    <source>
        <dbReference type="ARBA" id="ARBA00022989"/>
    </source>
</evidence>
<proteinExistence type="inferred from homology"/>
<evidence type="ECO:0000256" key="2">
    <source>
        <dbReference type="ARBA" id="ARBA00009306"/>
    </source>
</evidence>
<feature type="transmembrane region" description="Helical" evidence="8">
    <location>
        <begin position="74"/>
        <end position="96"/>
    </location>
</feature>
<dbReference type="InterPro" id="IPR035906">
    <property type="entry name" value="MetI-like_sf"/>
</dbReference>
<comment type="caution">
    <text evidence="10">The sequence shown here is derived from an EMBL/GenBank/DDBJ whole genome shotgun (WGS) entry which is preliminary data.</text>
</comment>
<keyword evidence="3 8" id="KW-0813">Transport</keyword>
<dbReference type="PROSITE" id="PS50928">
    <property type="entry name" value="ABC_TM1"/>
    <property type="match status" value="1"/>
</dbReference>
<keyword evidence="6 8" id="KW-1133">Transmembrane helix</keyword>